<evidence type="ECO:0008006" key="3">
    <source>
        <dbReference type="Google" id="ProtNLM"/>
    </source>
</evidence>
<reference evidence="1 2" key="1">
    <citation type="submission" date="2021-05" db="EMBL/GenBank/DDBJ databases">
        <title>Phylogenetic classification of ten novel species belonging to the genus Bifidobacterium comprising B. colchicus sp. nov., B. abeli sp. nov., B. bicoloris sp. nov., B. guerezis sp. nov., B. rosaliae sp. nov., B. santillanensis sp. nov., B. argentati sp. nov., B. amazzoni sp. nov., B. pluviali sp. nov., and B. pinnaculum sp. nov.</title>
        <authorList>
            <person name="Lugli G.A."/>
            <person name="Ruiz Garcia L."/>
            <person name="Margolles A."/>
            <person name="Ventura M."/>
        </authorList>
    </citation>
    <scope>NUCLEOTIDE SEQUENCE [LARGE SCALE GENOMIC DNA]</scope>
    <source>
        <strain evidence="1 2">6T3</strain>
    </source>
</reference>
<dbReference type="Proteomes" id="UP000812844">
    <property type="component" value="Unassembled WGS sequence"/>
</dbReference>
<evidence type="ECO:0000313" key="2">
    <source>
        <dbReference type="Proteomes" id="UP000812844"/>
    </source>
</evidence>
<accession>A0ABS6WB58</accession>
<proteinExistence type="predicted"/>
<organism evidence="1 2">
    <name type="scientific">Bifidobacterium phasiani</name>
    <dbReference type="NCBI Taxonomy" id="2834431"/>
    <lineage>
        <taxon>Bacteria</taxon>
        <taxon>Bacillati</taxon>
        <taxon>Actinomycetota</taxon>
        <taxon>Actinomycetes</taxon>
        <taxon>Bifidobacteriales</taxon>
        <taxon>Bifidobacteriaceae</taxon>
        <taxon>Bifidobacterium</taxon>
    </lineage>
</organism>
<sequence length="152" mass="16657">MSRGLGRVERQVLRTLDMNPGKWVRLTGPGTGRSRASSVRRAAHSLASKGLVELKKTYRDGTVRLSARRATDTRILPDDLDSLLPAGEKSSLLGLYAEATLDGWNRRLDAIRRGMMDDLWRAAVGSGLDLDTLKAYMASASISEKRASGRTE</sequence>
<dbReference type="EMBL" id="JAHBBD010000035">
    <property type="protein sequence ID" value="MBW3083743.1"/>
    <property type="molecule type" value="Genomic_DNA"/>
</dbReference>
<dbReference type="RefSeq" id="WP_219083224.1">
    <property type="nucleotide sequence ID" value="NZ_JAHBBD010000035.1"/>
</dbReference>
<protein>
    <recommendedName>
        <fullName evidence="3">MarR family transcriptional regulator</fullName>
    </recommendedName>
</protein>
<gene>
    <name evidence="1" type="ORF">KIH73_10345</name>
</gene>
<evidence type="ECO:0000313" key="1">
    <source>
        <dbReference type="EMBL" id="MBW3083743.1"/>
    </source>
</evidence>
<keyword evidence="2" id="KW-1185">Reference proteome</keyword>
<name>A0ABS6WB58_9BIFI</name>
<comment type="caution">
    <text evidence="1">The sequence shown here is derived from an EMBL/GenBank/DDBJ whole genome shotgun (WGS) entry which is preliminary data.</text>
</comment>